<sequence>MLSSFTQRRAPTLLGRALRGPQRSFAEAVAIPQESNAAATPPTPFTERKTSEKIVPTVPTLQKTVAVNGAHGLYAFFRKKTADDGSANYETINRPEDKAASTSRAWHAGELRQKSFSDLHTLWYVLLREKNLLATEREAYRRLMGTNAPGADYRGTQVRKSMARIKYVTNERRRAYEGAIDLLAEQRAEAQDRKQDEKVLAYQLKVWNEERMRRGRELAAARAGRGDIHRAEVKARSERRKILRKAKHEKRLKREEAVKDERAKIEQEVLGVQS</sequence>
<accession>A0A5C3QJA6</accession>
<dbReference type="Proteomes" id="UP000305067">
    <property type="component" value="Unassembled WGS sequence"/>
</dbReference>
<gene>
    <name evidence="9" type="ORF">BDV98DRAFT_604496</name>
</gene>
<dbReference type="GO" id="GO:0003735">
    <property type="term" value="F:structural constituent of ribosome"/>
    <property type="evidence" value="ECO:0007669"/>
    <property type="project" value="InterPro"/>
</dbReference>
<dbReference type="GO" id="GO:0005762">
    <property type="term" value="C:mitochondrial large ribosomal subunit"/>
    <property type="evidence" value="ECO:0007669"/>
    <property type="project" value="TreeGrafter"/>
</dbReference>
<dbReference type="SUPFAM" id="SSF46561">
    <property type="entry name" value="Ribosomal protein L29 (L29p)"/>
    <property type="match status" value="1"/>
</dbReference>
<dbReference type="PANTHER" id="PTHR21183:SF18">
    <property type="entry name" value="LARGE RIBOSOMAL SUBUNIT PROTEIN UL29M"/>
    <property type="match status" value="1"/>
</dbReference>
<dbReference type="InterPro" id="IPR010729">
    <property type="entry name" value="Ribosomal_uL29_mit"/>
</dbReference>
<dbReference type="PANTHER" id="PTHR21183">
    <property type="entry name" value="RIBOSOMAL PROTEIN L47, MITOCHONDRIAL-RELATED"/>
    <property type="match status" value="1"/>
</dbReference>
<dbReference type="EMBL" id="ML178824">
    <property type="protein sequence ID" value="TFL01842.1"/>
    <property type="molecule type" value="Genomic_DNA"/>
</dbReference>
<evidence type="ECO:0000256" key="7">
    <source>
        <dbReference type="ARBA" id="ARBA00035399"/>
    </source>
</evidence>
<organism evidence="9 10">
    <name type="scientific">Pterulicium gracile</name>
    <dbReference type="NCBI Taxonomy" id="1884261"/>
    <lineage>
        <taxon>Eukaryota</taxon>
        <taxon>Fungi</taxon>
        <taxon>Dikarya</taxon>
        <taxon>Basidiomycota</taxon>
        <taxon>Agaricomycotina</taxon>
        <taxon>Agaricomycetes</taxon>
        <taxon>Agaricomycetidae</taxon>
        <taxon>Agaricales</taxon>
        <taxon>Pleurotineae</taxon>
        <taxon>Pterulaceae</taxon>
        <taxon>Pterulicium</taxon>
    </lineage>
</organism>
<evidence type="ECO:0000313" key="10">
    <source>
        <dbReference type="Proteomes" id="UP000305067"/>
    </source>
</evidence>
<evidence type="ECO:0000256" key="1">
    <source>
        <dbReference type="ARBA" id="ARBA00004173"/>
    </source>
</evidence>
<dbReference type="Gene3D" id="6.10.330.20">
    <property type="match status" value="1"/>
</dbReference>
<proteinExistence type="inferred from homology"/>
<dbReference type="GO" id="GO:0032543">
    <property type="term" value="P:mitochondrial translation"/>
    <property type="evidence" value="ECO:0007669"/>
    <property type="project" value="TreeGrafter"/>
</dbReference>
<dbReference type="STRING" id="1884261.A0A5C3QJA6"/>
<evidence type="ECO:0000256" key="5">
    <source>
        <dbReference type="ARBA" id="ARBA00023274"/>
    </source>
</evidence>
<evidence type="ECO:0000256" key="6">
    <source>
        <dbReference type="ARBA" id="ARBA00035289"/>
    </source>
</evidence>
<dbReference type="Pfam" id="PF06984">
    <property type="entry name" value="MRP-L47"/>
    <property type="match status" value="1"/>
</dbReference>
<dbReference type="InterPro" id="IPR038340">
    <property type="entry name" value="MRP-L47_sf"/>
</dbReference>
<dbReference type="AlphaFoldDB" id="A0A5C3QJA6"/>
<keyword evidence="10" id="KW-1185">Reference proteome</keyword>
<keyword evidence="4" id="KW-0496">Mitochondrion</keyword>
<comment type="subcellular location">
    <subcellularLocation>
        <location evidence="1">Mitochondrion</location>
    </subcellularLocation>
</comment>
<keyword evidence="3 9" id="KW-0689">Ribosomal protein</keyword>
<evidence type="ECO:0000256" key="4">
    <source>
        <dbReference type="ARBA" id="ARBA00023128"/>
    </source>
</evidence>
<reference evidence="9 10" key="1">
    <citation type="journal article" date="2019" name="Nat. Ecol. Evol.">
        <title>Megaphylogeny resolves global patterns of mushroom evolution.</title>
        <authorList>
            <person name="Varga T."/>
            <person name="Krizsan K."/>
            <person name="Foldi C."/>
            <person name="Dima B."/>
            <person name="Sanchez-Garcia M."/>
            <person name="Sanchez-Ramirez S."/>
            <person name="Szollosi G.J."/>
            <person name="Szarkandi J.G."/>
            <person name="Papp V."/>
            <person name="Albert L."/>
            <person name="Andreopoulos W."/>
            <person name="Angelini C."/>
            <person name="Antonin V."/>
            <person name="Barry K.W."/>
            <person name="Bougher N.L."/>
            <person name="Buchanan P."/>
            <person name="Buyck B."/>
            <person name="Bense V."/>
            <person name="Catcheside P."/>
            <person name="Chovatia M."/>
            <person name="Cooper J."/>
            <person name="Damon W."/>
            <person name="Desjardin D."/>
            <person name="Finy P."/>
            <person name="Geml J."/>
            <person name="Haridas S."/>
            <person name="Hughes K."/>
            <person name="Justo A."/>
            <person name="Karasinski D."/>
            <person name="Kautmanova I."/>
            <person name="Kiss B."/>
            <person name="Kocsube S."/>
            <person name="Kotiranta H."/>
            <person name="LaButti K.M."/>
            <person name="Lechner B.E."/>
            <person name="Liimatainen K."/>
            <person name="Lipzen A."/>
            <person name="Lukacs Z."/>
            <person name="Mihaltcheva S."/>
            <person name="Morgado L.N."/>
            <person name="Niskanen T."/>
            <person name="Noordeloos M.E."/>
            <person name="Ohm R.A."/>
            <person name="Ortiz-Santana B."/>
            <person name="Ovrebo C."/>
            <person name="Racz N."/>
            <person name="Riley R."/>
            <person name="Savchenko A."/>
            <person name="Shiryaev A."/>
            <person name="Soop K."/>
            <person name="Spirin V."/>
            <person name="Szebenyi C."/>
            <person name="Tomsovsky M."/>
            <person name="Tulloss R.E."/>
            <person name="Uehling J."/>
            <person name="Grigoriev I.V."/>
            <person name="Vagvolgyi C."/>
            <person name="Papp T."/>
            <person name="Martin F.M."/>
            <person name="Miettinen O."/>
            <person name="Hibbett D.S."/>
            <person name="Nagy L.G."/>
        </authorList>
    </citation>
    <scope>NUCLEOTIDE SEQUENCE [LARGE SCALE GENOMIC DNA]</scope>
    <source>
        <strain evidence="9 10">CBS 309.79</strain>
    </source>
</reference>
<protein>
    <recommendedName>
        <fullName evidence="6">Large ribosomal subunit protein uL29m</fullName>
    </recommendedName>
    <alternativeName>
        <fullName evidence="7">54S ribosomal protein L4, mitochondrial</fullName>
    </alternativeName>
</protein>
<comment type="similarity">
    <text evidence="2">Belongs to the universal ribosomal protein uL29 family.</text>
</comment>
<dbReference type="OrthoDB" id="270763at2759"/>
<feature type="region of interest" description="Disordered" evidence="8">
    <location>
        <begin position="28"/>
        <end position="51"/>
    </location>
</feature>
<keyword evidence="5" id="KW-0687">Ribonucleoprotein</keyword>
<evidence type="ECO:0000313" key="9">
    <source>
        <dbReference type="EMBL" id="TFL01842.1"/>
    </source>
</evidence>
<name>A0A5C3QJA6_9AGAR</name>
<dbReference type="InterPro" id="IPR036049">
    <property type="entry name" value="Ribosomal_uL29_sf"/>
</dbReference>
<evidence type="ECO:0000256" key="2">
    <source>
        <dbReference type="ARBA" id="ARBA00009254"/>
    </source>
</evidence>
<evidence type="ECO:0000256" key="8">
    <source>
        <dbReference type="SAM" id="MobiDB-lite"/>
    </source>
</evidence>
<evidence type="ECO:0000256" key="3">
    <source>
        <dbReference type="ARBA" id="ARBA00022980"/>
    </source>
</evidence>